<evidence type="ECO:0000313" key="4">
    <source>
        <dbReference type="Proteomes" id="UP001056500"/>
    </source>
</evidence>
<accession>A0ABY4WE32</accession>
<dbReference type="InterPro" id="IPR001460">
    <property type="entry name" value="PCN-bd_Tpept"/>
</dbReference>
<reference evidence="3" key="1">
    <citation type="submission" date="2022-06" db="EMBL/GenBank/DDBJ databases">
        <title>Genome sequencing of Brevibacillus sp. BB3-R1.</title>
        <authorList>
            <person name="Heo J."/>
            <person name="Lee D."/>
            <person name="Won M."/>
            <person name="Han B.-H."/>
            <person name="Hong S.-B."/>
            <person name="Kwon S.-W."/>
        </authorList>
    </citation>
    <scope>NUCLEOTIDE SEQUENCE</scope>
    <source>
        <strain evidence="3">BB3-R1</strain>
    </source>
</reference>
<dbReference type="SUPFAM" id="SSF56601">
    <property type="entry name" value="beta-lactamase/transpeptidase-like"/>
    <property type="match status" value="1"/>
</dbReference>
<dbReference type="InterPro" id="IPR012338">
    <property type="entry name" value="Beta-lactam/transpept-like"/>
</dbReference>
<keyword evidence="4" id="KW-1185">Reference proteome</keyword>
<dbReference type="PANTHER" id="PTHR30627:SF26">
    <property type="entry name" value="PENICILLIN-BINDING PROTEIN 2B"/>
    <property type="match status" value="1"/>
</dbReference>
<keyword evidence="1" id="KW-1133">Transmembrane helix</keyword>
<evidence type="ECO:0000256" key="1">
    <source>
        <dbReference type="SAM" id="Phobius"/>
    </source>
</evidence>
<dbReference type="Gene3D" id="3.30.450.330">
    <property type="match status" value="1"/>
</dbReference>
<gene>
    <name evidence="3" type="ORF">NDK47_19845</name>
</gene>
<feature type="domain" description="Penicillin-binding protein transpeptidase" evidence="2">
    <location>
        <begin position="133"/>
        <end position="434"/>
    </location>
</feature>
<evidence type="ECO:0000259" key="2">
    <source>
        <dbReference type="Pfam" id="PF00905"/>
    </source>
</evidence>
<evidence type="ECO:0000313" key="3">
    <source>
        <dbReference type="EMBL" id="USG64388.1"/>
    </source>
</evidence>
<keyword evidence="1" id="KW-0812">Transmembrane</keyword>
<dbReference type="PANTHER" id="PTHR30627">
    <property type="entry name" value="PEPTIDOGLYCAN D,D-TRANSPEPTIDASE"/>
    <property type="match status" value="1"/>
</dbReference>
<protein>
    <submittedName>
        <fullName evidence="3">Penicillin-binding transpeptidase domain-containing protein</fullName>
    </submittedName>
</protein>
<sequence length="447" mass="49631">MTPSSEDKEIRTLLDSFPRFRMDEHKQREIAEHIYHVKESLARMKRRKQHRKWIGGIVISFAFVLIVYQLVIPLLSSSVPIAQRMIEEEVLRATSIETHEKKAETVLTIDPQIQAYVDEALQKANALYHPENMTVIVSDPNTGEILAIGNHNPEAIDDKKQADAVRAMPSPVAAFPVVTLAAAIQEGKFNPTEIYESGTYEIAPGELIKDHNNGIGWGKIPYLEGIQRSSNVAFAKLGSERLQGDVLQEYLERFGFGQKTAIELTDEEAGQIPNLGNAREVAVAAMGQAGSASAIQQVAAIGAIANGGKLLRPHINKKPESKKNHEYYVRQVISEETARKVRDILESVVHSQFGADKTFVINNYPVAGKSGISPKYDQQGKVMDNKQIFSFIGFAPSNNPKLLVYVAVDGPKIEPPVGLAWRKVVSPLFREVMENSLQHLQQQKPVD</sequence>
<dbReference type="InterPro" id="IPR050515">
    <property type="entry name" value="Beta-lactam/transpept"/>
</dbReference>
<feature type="transmembrane region" description="Helical" evidence="1">
    <location>
        <begin position="53"/>
        <end position="75"/>
    </location>
</feature>
<dbReference type="EMBL" id="CP098755">
    <property type="protein sequence ID" value="USG64388.1"/>
    <property type="molecule type" value="Genomic_DNA"/>
</dbReference>
<proteinExistence type="predicted"/>
<keyword evidence="1" id="KW-0472">Membrane</keyword>
<organism evidence="3 4">
    <name type="scientific">Brevibacillus ruminantium</name>
    <dbReference type="NCBI Taxonomy" id="2950604"/>
    <lineage>
        <taxon>Bacteria</taxon>
        <taxon>Bacillati</taxon>
        <taxon>Bacillota</taxon>
        <taxon>Bacilli</taxon>
        <taxon>Bacillales</taxon>
        <taxon>Paenibacillaceae</taxon>
        <taxon>Brevibacillus</taxon>
    </lineage>
</organism>
<dbReference type="RefSeq" id="WP_251871502.1">
    <property type="nucleotide sequence ID" value="NZ_CP098755.1"/>
</dbReference>
<dbReference type="Proteomes" id="UP001056500">
    <property type="component" value="Chromosome"/>
</dbReference>
<dbReference type="Gene3D" id="3.40.710.10">
    <property type="entry name" value="DD-peptidase/beta-lactamase superfamily"/>
    <property type="match status" value="1"/>
</dbReference>
<dbReference type="Pfam" id="PF00905">
    <property type="entry name" value="Transpeptidase"/>
    <property type="match status" value="1"/>
</dbReference>
<name>A0ABY4WE32_9BACL</name>